<dbReference type="EMBL" id="ABEU02000004">
    <property type="protein sequence ID" value="PNR55496.1"/>
    <property type="molecule type" value="Genomic_DNA"/>
</dbReference>
<dbReference type="PaxDb" id="3218-PP1S13_121V6.1"/>
<evidence type="ECO:0000256" key="1">
    <source>
        <dbReference type="SAM" id="Coils"/>
    </source>
</evidence>
<accession>A9RJN0</accession>
<evidence type="ECO:0000313" key="2">
    <source>
        <dbReference type="EMBL" id="PNR55496.1"/>
    </source>
</evidence>
<evidence type="ECO:0000313" key="4">
    <source>
        <dbReference type="Proteomes" id="UP000006727"/>
    </source>
</evidence>
<sequence length="123" mass="13965">MDYEGEMKEAEEVIGVMKSLSSIVNTDEDFNTIQQVVQNLESLVNNCLLQQKQVQSCIQGLREKVKAKEQRILNAQKLNLKDEELEELRNNLAEARIEEEKARATARYASTSVCLLCLPLTHA</sequence>
<name>A9RJN0_PHYPA</name>
<organism evidence="2">
    <name type="scientific">Physcomitrium patens</name>
    <name type="common">Spreading-leaved earth moss</name>
    <name type="synonym">Physcomitrella patens</name>
    <dbReference type="NCBI Taxonomy" id="3218"/>
    <lineage>
        <taxon>Eukaryota</taxon>
        <taxon>Viridiplantae</taxon>
        <taxon>Streptophyta</taxon>
        <taxon>Embryophyta</taxon>
        <taxon>Bryophyta</taxon>
        <taxon>Bryophytina</taxon>
        <taxon>Bryopsida</taxon>
        <taxon>Funariidae</taxon>
        <taxon>Funariales</taxon>
        <taxon>Funariaceae</taxon>
        <taxon>Physcomitrium</taxon>
    </lineage>
</organism>
<dbReference type="HOGENOM" id="CLU_2019099_0_0_1"/>
<proteinExistence type="predicted"/>
<reference evidence="2 4" key="2">
    <citation type="journal article" date="2018" name="Plant J.">
        <title>The Physcomitrella patens chromosome-scale assembly reveals moss genome structure and evolution.</title>
        <authorList>
            <person name="Lang D."/>
            <person name="Ullrich K.K."/>
            <person name="Murat F."/>
            <person name="Fuchs J."/>
            <person name="Jenkins J."/>
            <person name="Haas F.B."/>
            <person name="Piednoel M."/>
            <person name="Gundlach H."/>
            <person name="Van Bel M."/>
            <person name="Meyberg R."/>
            <person name="Vives C."/>
            <person name="Morata J."/>
            <person name="Symeonidi A."/>
            <person name="Hiss M."/>
            <person name="Muchero W."/>
            <person name="Kamisugi Y."/>
            <person name="Saleh O."/>
            <person name="Blanc G."/>
            <person name="Decker E.L."/>
            <person name="van Gessel N."/>
            <person name="Grimwood J."/>
            <person name="Hayes R.D."/>
            <person name="Graham S.W."/>
            <person name="Gunter L.E."/>
            <person name="McDaniel S.F."/>
            <person name="Hoernstein S.N.W."/>
            <person name="Larsson A."/>
            <person name="Li F.W."/>
            <person name="Perroud P.F."/>
            <person name="Phillips J."/>
            <person name="Ranjan P."/>
            <person name="Rokshar D.S."/>
            <person name="Rothfels C.J."/>
            <person name="Schneider L."/>
            <person name="Shu S."/>
            <person name="Stevenson D.W."/>
            <person name="Thummler F."/>
            <person name="Tillich M."/>
            <person name="Villarreal Aguilar J.C."/>
            <person name="Widiez T."/>
            <person name="Wong G.K."/>
            <person name="Wymore A."/>
            <person name="Zhang Y."/>
            <person name="Zimmer A.D."/>
            <person name="Quatrano R.S."/>
            <person name="Mayer K.F.X."/>
            <person name="Goodstein D."/>
            <person name="Casacuberta J.M."/>
            <person name="Vandepoele K."/>
            <person name="Reski R."/>
            <person name="Cuming A.C."/>
            <person name="Tuskan G.A."/>
            <person name="Maumus F."/>
            <person name="Salse J."/>
            <person name="Schmutz J."/>
            <person name="Rensing S.A."/>
        </authorList>
    </citation>
    <scope>NUCLEOTIDE SEQUENCE [LARGE SCALE GENOMIC DNA]</scope>
    <source>
        <strain evidence="3 4">cv. Gransden 2004</strain>
    </source>
</reference>
<dbReference type="EnsemblPlants" id="Pp3c4_17930V3.1">
    <property type="protein sequence ID" value="Pp3c4_17930V3.1"/>
    <property type="gene ID" value="Pp3c4_17930"/>
</dbReference>
<keyword evidence="1" id="KW-0175">Coiled coil</keyword>
<keyword evidence="4" id="KW-1185">Reference proteome</keyword>
<dbReference type="AlphaFoldDB" id="A9RJN0"/>
<dbReference type="InParanoid" id="A9RJN0"/>
<dbReference type="EnsemblPlants" id="Pp3c4_17930V3.2">
    <property type="protein sequence ID" value="Pp3c4_17930V3.2"/>
    <property type="gene ID" value="Pp3c4_17930"/>
</dbReference>
<reference evidence="2 4" key="1">
    <citation type="journal article" date="2008" name="Science">
        <title>The Physcomitrella genome reveals evolutionary insights into the conquest of land by plants.</title>
        <authorList>
            <person name="Rensing S."/>
            <person name="Lang D."/>
            <person name="Zimmer A."/>
            <person name="Terry A."/>
            <person name="Salamov A."/>
            <person name="Shapiro H."/>
            <person name="Nishiyama T."/>
            <person name="Perroud P.-F."/>
            <person name="Lindquist E."/>
            <person name="Kamisugi Y."/>
            <person name="Tanahashi T."/>
            <person name="Sakakibara K."/>
            <person name="Fujita T."/>
            <person name="Oishi K."/>
            <person name="Shin-I T."/>
            <person name="Kuroki Y."/>
            <person name="Toyoda A."/>
            <person name="Suzuki Y."/>
            <person name="Hashimoto A."/>
            <person name="Yamaguchi K."/>
            <person name="Sugano A."/>
            <person name="Kohara Y."/>
            <person name="Fujiyama A."/>
            <person name="Anterola A."/>
            <person name="Aoki S."/>
            <person name="Ashton N."/>
            <person name="Barbazuk W.B."/>
            <person name="Barker E."/>
            <person name="Bennetzen J."/>
            <person name="Bezanilla M."/>
            <person name="Blankenship R."/>
            <person name="Cho S.H."/>
            <person name="Dutcher S."/>
            <person name="Estelle M."/>
            <person name="Fawcett J.A."/>
            <person name="Gundlach H."/>
            <person name="Hanada K."/>
            <person name="Heyl A."/>
            <person name="Hicks K.A."/>
            <person name="Hugh J."/>
            <person name="Lohr M."/>
            <person name="Mayer K."/>
            <person name="Melkozernov A."/>
            <person name="Murata T."/>
            <person name="Nelson D."/>
            <person name="Pils B."/>
            <person name="Prigge M."/>
            <person name="Reiss B."/>
            <person name="Renner T."/>
            <person name="Rombauts S."/>
            <person name="Rushton P."/>
            <person name="Sanderfoot A."/>
            <person name="Schween G."/>
            <person name="Shiu S.-H."/>
            <person name="Stueber K."/>
            <person name="Theodoulou F.L."/>
            <person name="Tu H."/>
            <person name="Van de Peer Y."/>
            <person name="Verrier P.J."/>
            <person name="Waters E."/>
            <person name="Wood A."/>
            <person name="Yang L."/>
            <person name="Cove D."/>
            <person name="Cuming A."/>
            <person name="Hasebe M."/>
            <person name="Lucas S."/>
            <person name="Mishler D.B."/>
            <person name="Reski R."/>
            <person name="Grigoriev I."/>
            <person name="Quatrano R.S."/>
            <person name="Boore J.L."/>
        </authorList>
    </citation>
    <scope>NUCLEOTIDE SEQUENCE [LARGE SCALE GENOMIC DNA]</scope>
    <source>
        <strain evidence="3 4">cv. Gransden 2004</strain>
    </source>
</reference>
<gene>
    <name evidence="2" type="ORF">PHYPA_006393</name>
</gene>
<evidence type="ECO:0000313" key="3">
    <source>
        <dbReference type="EnsemblPlants" id="Pp3c4_17930V3.1"/>
    </source>
</evidence>
<reference evidence="3" key="3">
    <citation type="submission" date="2020-12" db="UniProtKB">
        <authorList>
            <consortium name="EnsemblPlants"/>
        </authorList>
    </citation>
    <scope>IDENTIFICATION</scope>
</reference>
<protein>
    <submittedName>
        <fullName evidence="2 3">Uncharacterized protein</fullName>
    </submittedName>
</protein>
<dbReference type="Gramene" id="Pp3c4_17930V3.2">
    <property type="protein sequence ID" value="Pp3c4_17930V3.2"/>
    <property type="gene ID" value="Pp3c4_17930"/>
</dbReference>
<dbReference type="Proteomes" id="UP000006727">
    <property type="component" value="Chromosome 4"/>
</dbReference>
<feature type="coiled-coil region" evidence="1">
    <location>
        <begin position="58"/>
        <end position="105"/>
    </location>
</feature>
<dbReference type="Gramene" id="Pp3c4_17930V3.1">
    <property type="protein sequence ID" value="Pp3c4_17930V3.1"/>
    <property type="gene ID" value="Pp3c4_17930"/>
</dbReference>